<dbReference type="STRING" id="167542.P9515_13661"/>
<gene>
    <name evidence="2" type="ordered locus">P9515_13661</name>
</gene>
<sequence length="74" mass="8245">MHNLVKKIFFLATFNSCLFIILVTGIQNSSNTSKVDLLIDKTISLPIGFITGTSFITGSLFGNLLTVNFYKKRK</sequence>
<dbReference type="OrthoDB" id="542197at2"/>
<dbReference type="Proteomes" id="UP000001589">
    <property type="component" value="Chromosome"/>
</dbReference>
<evidence type="ECO:0000256" key="1">
    <source>
        <dbReference type="SAM" id="Phobius"/>
    </source>
</evidence>
<feature type="transmembrane region" description="Helical" evidence="1">
    <location>
        <begin position="7"/>
        <end position="27"/>
    </location>
</feature>
<dbReference type="EMBL" id="CP000552">
    <property type="protein sequence ID" value="ABM72573.1"/>
    <property type="molecule type" value="Genomic_DNA"/>
</dbReference>
<proteinExistence type="predicted"/>
<name>A2BXR2_PROM5</name>
<organism evidence="2 3">
    <name type="scientific">Prochlorococcus marinus (strain MIT 9515)</name>
    <dbReference type="NCBI Taxonomy" id="167542"/>
    <lineage>
        <taxon>Bacteria</taxon>
        <taxon>Bacillati</taxon>
        <taxon>Cyanobacteriota</taxon>
        <taxon>Cyanophyceae</taxon>
        <taxon>Synechococcales</taxon>
        <taxon>Prochlorococcaceae</taxon>
        <taxon>Prochlorococcus</taxon>
    </lineage>
</organism>
<keyword evidence="1" id="KW-0812">Transmembrane</keyword>
<feature type="transmembrane region" description="Helical" evidence="1">
    <location>
        <begin position="47"/>
        <end position="70"/>
    </location>
</feature>
<dbReference type="KEGG" id="pmc:P9515_13661"/>
<dbReference type="AlphaFoldDB" id="A2BXR2"/>
<dbReference type="HOGENOM" id="CLU_2719105_0_0_3"/>
<dbReference type="GeneID" id="60201425"/>
<evidence type="ECO:0000313" key="2">
    <source>
        <dbReference type="EMBL" id="ABM72573.1"/>
    </source>
</evidence>
<protein>
    <submittedName>
        <fullName evidence="2">Uncharacterized protein</fullName>
    </submittedName>
</protein>
<keyword evidence="1" id="KW-1133">Transmembrane helix</keyword>
<reference evidence="2 3" key="1">
    <citation type="journal article" date="2007" name="PLoS Genet.">
        <title>Patterns and implications of gene gain and loss in the evolution of Prochlorococcus.</title>
        <authorList>
            <person name="Kettler G.C."/>
            <person name="Martiny A.C."/>
            <person name="Huang K."/>
            <person name="Zucker J."/>
            <person name="Coleman M.L."/>
            <person name="Rodrigue S."/>
            <person name="Chen F."/>
            <person name="Lapidus A."/>
            <person name="Ferriera S."/>
            <person name="Johnson J."/>
            <person name="Steglich C."/>
            <person name="Church G.M."/>
            <person name="Richardson P."/>
            <person name="Chisholm S.W."/>
        </authorList>
    </citation>
    <scope>NUCLEOTIDE SEQUENCE [LARGE SCALE GENOMIC DNA]</scope>
    <source>
        <strain evidence="2 3">MIT 9515</strain>
    </source>
</reference>
<keyword evidence="1" id="KW-0472">Membrane</keyword>
<dbReference type="RefSeq" id="WP_011820670.1">
    <property type="nucleotide sequence ID" value="NC_008817.1"/>
</dbReference>
<evidence type="ECO:0000313" key="3">
    <source>
        <dbReference type="Proteomes" id="UP000001589"/>
    </source>
</evidence>
<accession>A2BXR2</accession>